<evidence type="ECO:0000256" key="9">
    <source>
        <dbReference type="ARBA" id="ARBA00023004"/>
    </source>
</evidence>
<evidence type="ECO:0000313" key="14">
    <source>
        <dbReference type="Proteomes" id="UP001174909"/>
    </source>
</evidence>
<dbReference type="GO" id="GO:0051539">
    <property type="term" value="F:4 iron, 4 sulfur cluster binding"/>
    <property type="evidence" value="ECO:0007669"/>
    <property type="project" value="UniProtKB-KW"/>
</dbReference>
<dbReference type="GO" id="GO:0046872">
    <property type="term" value="F:metal ion binding"/>
    <property type="evidence" value="ECO:0007669"/>
    <property type="project" value="UniProtKB-KW"/>
</dbReference>
<reference evidence="13" key="1">
    <citation type="submission" date="2023-03" db="EMBL/GenBank/DDBJ databases">
        <authorList>
            <person name="Steffen K."/>
            <person name="Cardenas P."/>
        </authorList>
    </citation>
    <scope>NUCLEOTIDE SEQUENCE</scope>
</reference>
<evidence type="ECO:0000256" key="1">
    <source>
        <dbReference type="ARBA" id="ARBA00001400"/>
    </source>
</evidence>
<evidence type="ECO:0000256" key="7">
    <source>
        <dbReference type="ARBA" id="ARBA00022763"/>
    </source>
</evidence>
<dbReference type="NCBIfam" id="TIGR00758">
    <property type="entry name" value="UDG_fam4"/>
    <property type="match status" value="1"/>
</dbReference>
<evidence type="ECO:0000256" key="3">
    <source>
        <dbReference type="ARBA" id="ARBA00012030"/>
    </source>
</evidence>
<comment type="caution">
    <text evidence="13">The sequence shown here is derived from an EMBL/GenBank/DDBJ whole genome shotgun (WGS) entry which is preliminary data.</text>
</comment>
<gene>
    <name evidence="13" type="ORF">GBAR_LOCUS3332</name>
</gene>
<evidence type="ECO:0000256" key="11">
    <source>
        <dbReference type="ARBA" id="ARBA00023204"/>
    </source>
</evidence>
<feature type="domain" description="Uracil-DNA glycosylase-like" evidence="12">
    <location>
        <begin position="72"/>
        <end position="230"/>
    </location>
</feature>
<dbReference type="GO" id="GO:0006281">
    <property type="term" value="P:DNA repair"/>
    <property type="evidence" value="ECO:0007669"/>
    <property type="project" value="UniProtKB-KW"/>
</dbReference>
<evidence type="ECO:0000256" key="10">
    <source>
        <dbReference type="ARBA" id="ARBA00023014"/>
    </source>
</evidence>
<accession>A0AA35R379</accession>
<keyword evidence="11" id="KW-0234">DNA repair</keyword>
<dbReference type="Pfam" id="PF03167">
    <property type="entry name" value="UDG"/>
    <property type="match status" value="1"/>
</dbReference>
<evidence type="ECO:0000313" key="13">
    <source>
        <dbReference type="EMBL" id="CAI8002120.1"/>
    </source>
</evidence>
<evidence type="ECO:0000256" key="5">
    <source>
        <dbReference type="ARBA" id="ARBA00022485"/>
    </source>
</evidence>
<dbReference type="PANTHER" id="PTHR33693">
    <property type="entry name" value="TYPE-5 URACIL-DNA GLYCOSYLASE"/>
    <property type="match status" value="1"/>
</dbReference>
<evidence type="ECO:0000256" key="8">
    <source>
        <dbReference type="ARBA" id="ARBA00022801"/>
    </source>
</evidence>
<keyword evidence="6" id="KW-0479">Metal-binding</keyword>
<name>A0AA35R379_GEOBA</name>
<dbReference type="EMBL" id="CASHTH010000463">
    <property type="protein sequence ID" value="CAI8002120.1"/>
    <property type="molecule type" value="Genomic_DNA"/>
</dbReference>
<dbReference type="SUPFAM" id="SSF52141">
    <property type="entry name" value="Uracil-DNA glycosylase-like"/>
    <property type="match status" value="1"/>
</dbReference>
<dbReference type="InterPro" id="IPR005122">
    <property type="entry name" value="Uracil-DNA_glycosylase-like"/>
</dbReference>
<evidence type="ECO:0000256" key="4">
    <source>
        <dbReference type="ARBA" id="ARBA00019403"/>
    </source>
</evidence>
<organism evidence="13 14">
    <name type="scientific">Geodia barretti</name>
    <name type="common">Barrett's horny sponge</name>
    <dbReference type="NCBI Taxonomy" id="519541"/>
    <lineage>
        <taxon>Eukaryota</taxon>
        <taxon>Metazoa</taxon>
        <taxon>Porifera</taxon>
        <taxon>Demospongiae</taxon>
        <taxon>Heteroscleromorpha</taxon>
        <taxon>Tetractinellida</taxon>
        <taxon>Astrophorina</taxon>
        <taxon>Geodiidae</taxon>
        <taxon>Geodia</taxon>
    </lineage>
</organism>
<protein>
    <recommendedName>
        <fullName evidence="4">Type-4 uracil-DNA glycosylase</fullName>
        <ecNumber evidence="3">3.2.2.27</ecNumber>
    </recommendedName>
</protein>
<dbReference type="GO" id="GO:0004844">
    <property type="term" value="F:uracil DNA N-glycosylase activity"/>
    <property type="evidence" value="ECO:0007669"/>
    <property type="project" value="UniProtKB-EC"/>
</dbReference>
<proteinExistence type="inferred from homology"/>
<keyword evidence="7" id="KW-0227">DNA damage</keyword>
<dbReference type="PANTHER" id="PTHR33693:SF1">
    <property type="entry name" value="TYPE-4 URACIL-DNA GLYCOSYLASE"/>
    <property type="match status" value="1"/>
</dbReference>
<keyword evidence="8" id="KW-0378">Hydrolase</keyword>
<keyword evidence="10" id="KW-0411">Iron-sulfur</keyword>
<comment type="similarity">
    <text evidence="2">Belongs to the uracil-DNA glycosylase (UDG) superfamily. Type 4 (UDGa) family.</text>
</comment>
<dbReference type="Gene3D" id="3.40.470.10">
    <property type="entry name" value="Uracil-DNA glycosylase-like domain"/>
    <property type="match status" value="1"/>
</dbReference>
<evidence type="ECO:0000256" key="6">
    <source>
        <dbReference type="ARBA" id="ARBA00022723"/>
    </source>
</evidence>
<dbReference type="InterPro" id="IPR036895">
    <property type="entry name" value="Uracil-DNA_glycosylase-like_sf"/>
</dbReference>
<comment type="catalytic activity">
    <reaction evidence="1">
        <text>Hydrolyzes single-stranded DNA or mismatched double-stranded DNA and polynucleotides, releasing free uracil.</text>
        <dbReference type="EC" id="3.2.2.27"/>
    </reaction>
</comment>
<dbReference type="SMART" id="SM00986">
    <property type="entry name" value="UDG"/>
    <property type="match status" value="1"/>
</dbReference>
<evidence type="ECO:0000259" key="12">
    <source>
        <dbReference type="SMART" id="SM00986"/>
    </source>
</evidence>
<keyword evidence="14" id="KW-1185">Reference proteome</keyword>
<dbReference type="AlphaFoldDB" id="A0AA35R379"/>
<keyword evidence="9" id="KW-0408">Iron</keyword>
<evidence type="ECO:0000256" key="2">
    <source>
        <dbReference type="ARBA" id="ARBA00006521"/>
    </source>
</evidence>
<dbReference type="Proteomes" id="UP001174909">
    <property type="component" value="Unassembled WGS sequence"/>
</dbReference>
<dbReference type="InterPro" id="IPR051536">
    <property type="entry name" value="UDG_Type-4/5"/>
</dbReference>
<keyword evidence="5" id="KW-0004">4Fe-4S</keyword>
<dbReference type="CDD" id="cd10030">
    <property type="entry name" value="UDG-F4_TTUDGA_SPO1dp_like"/>
    <property type="match status" value="1"/>
</dbReference>
<sequence>MDRDSLKKDYIELVASVREYVEEQLQLGFKESELSEPEQESPYANFDLTALATDAASCTKCPLHETRNSVVFGVGNTDADLMFIGEAPGADEDRQGEPFVGRAGQLLTQIIEGGMKLKREDVYIANVLKCRPPGNRNPEPVEVETCNPYLVRQIELIQPKVIIALGSFAAQMLLGTKIGITKLRGEFHACKVAGLRVLPHKKPPVVMPTFHPAYLLRNPNAKADVWEDIKKVLAFLADV</sequence>
<dbReference type="InterPro" id="IPR005273">
    <property type="entry name" value="Ura-DNA_glyco_family4"/>
</dbReference>
<dbReference type="SMART" id="SM00987">
    <property type="entry name" value="UreE_C"/>
    <property type="match status" value="1"/>
</dbReference>
<dbReference type="EC" id="3.2.2.27" evidence="3"/>